<name>A0A0X4EMY8_9ENTR</name>
<dbReference type="Pfam" id="PF00753">
    <property type="entry name" value="Lactamase_B"/>
    <property type="match status" value="1"/>
</dbReference>
<gene>
    <name evidence="2" type="ORF">AWI28_17815</name>
</gene>
<feature type="domain" description="Metallo-beta-lactamase" evidence="1">
    <location>
        <begin position="25"/>
        <end position="186"/>
    </location>
</feature>
<dbReference type="InterPro" id="IPR041712">
    <property type="entry name" value="DHPS-like_MBL-fold"/>
</dbReference>
<evidence type="ECO:0000313" key="3">
    <source>
        <dbReference type="Proteomes" id="UP000064715"/>
    </source>
</evidence>
<keyword evidence="3" id="KW-1185">Reference proteome</keyword>
<organism evidence="2 3">
    <name type="scientific">Enterobacter genomosp. O</name>
    <dbReference type="NCBI Taxonomy" id="2364150"/>
    <lineage>
        <taxon>Bacteria</taxon>
        <taxon>Pseudomonadati</taxon>
        <taxon>Pseudomonadota</taxon>
        <taxon>Gammaproteobacteria</taxon>
        <taxon>Enterobacterales</taxon>
        <taxon>Enterobacteriaceae</taxon>
        <taxon>Enterobacter</taxon>
        <taxon>Enterobacter cloacae complex</taxon>
        <taxon>Enterobacter cloacae complex clade O</taxon>
    </lineage>
</organism>
<dbReference type="EMBL" id="LRCR01000021">
    <property type="protein sequence ID" value="KUQ83079.1"/>
    <property type="molecule type" value="Genomic_DNA"/>
</dbReference>
<dbReference type="PANTHER" id="PTHR13754:SF13">
    <property type="entry name" value="METALLO-BETA-LACTAMASE SUPERFAMILY PROTEIN (AFU_ORTHOLOGUE AFUA_3G07630)"/>
    <property type="match status" value="1"/>
</dbReference>
<accession>A0A0X4EMY8</accession>
<reference evidence="3" key="1">
    <citation type="submission" date="2016-01" db="EMBL/GenBank/DDBJ databases">
        <title>WGS of SAMN04407783.</title>
        <authorList>
            <person name="Adams M."/>
            <person name="Sutton G."/>
            <person name="Nelson K."/>
            <person name="Thaden J."/>
            <person name="Fowler V."/>
            <person name="Mccorrison J."/>
            <person name="Sanka R."/>
            <person name="Brinkac L."/>
            <person name="Nierman W."/>
        </authorList>
    </citation>
    <scope>NUCLEOTIDE SEQUENCE [LARGE SCALE GENOMIC DNA]</scope>
    <source>
        <strain evidence="3">GN04363</strain>
    </source>
</reference>
<dbReference type="PANTHER" id="PTHR13754">
    <property type="entry name" value="METALLO-BETA-LACTAMASE SUPERFAMILY PROTEIN"/>
    <property type="match status" value="1"/>
</dbReference>
<sequence>MSITISVLLENRPNHNAKSSLRAKAGLSLFIQDENDSILFDTGPDDSFLHNAGLMGVDLTCLTAAVLSHGHYDHCGGVPWLPDNCRVVCHPHVARERYSAIRFSGYTARLKKLSLNNDYSRYRMEYSRTPLQLGERFMWSGEIPVAKPHAYGVIGSKNANADYVKDEGVLIYKSDRGLVIFIGCGHRGLIDIVRYCQKITGINHIHAIFGGFHLRCASPRKLWAVRQFLRVLQPDKIMGCHCTGKWGNLWLPDAVTPSTGDIFVLG</sequence>
<dbReference type="InterPro" id="IPR052926">
    <property type="entry name" value="Metallo-beta-lactamase_dom"/>
</dbReference>
<dbReference type="RefSeq" id="WP_059311563.1">
    <property type="nucleotide sequence ID" value="NZ_LRCR01000021.1"/>
</dbReference>
<keyword evidence="2" id="KW-0378">Hydrolase</keyword>
<dbReference type="SMART" id="SM00849">
    <property type="entry name" value="Lactamase_B"/>
    <property type="match status" value="1"/>
</dbReference>
<dbReference type="SUPFAM" id="SSF56281">
    <property type="entry name" value="Metallo-hydrolase/oxidoreductase"/>
    <property type="match status" value="1"/>
</dbReference>
<proteinExistence type="predicted"/>
<dbReference type="GO" id="GO:0016787">
    <property type="term" value="F:hydrolase activity"/>
    <property type="evidence" value="ECO:0007669"/>
    <property type="project" value="UniProtKB-KW"/>
</dbReference>
<protein>
    <submittedName>
        <fullName evidence="2">MBL fold metallo-hydrolase</fullName>
    </submittedName>
</protein>
<dbReference type="GO" id="GO:0016740">
    <property type="term" value="F:transferase activity"/>
    <property type="evidence" value="ECO:0007669"/>
    <property type="project" value="TreeGrafter"/>
</dbReference>
<dbReference type="InterPro" id="IPR036866">
    <property type="entry name" value="RibonucZ/Hydroxyglut_hydro"/>
</dbReference>
<dbReference type="OrthoDB" id="9803916at2"/>
<comment type="caution">
    <text evidence="2">The sequence shown here is derived from an EMBL/GenBank/DDBJ whole genome shotgun (WGS) entry which is preliminary data.</text>
</comment>
<dbReference type="AlphaFoldDB" id="A0A0X4EMY8"/>
<evidence type="ECO:0000259" key="1">
    <source>
        <dbReference type="SMART" id="SM00849"/>
    </source>
</evidence>
<dbReference type="CDD" id="cd07713">
    <property type="entry name" value="DHPS-like_MBL-fold"/>
    <property type="match status" value="1"/>
</dbReference>
<dbReference type="Gene3D" id="3.60.15.10">
    <property type="entry name" value="Ribonuclease Z/Hydroxyacylglutathione hydrolase-like"/>
    <property type="match status" value="1"/>
</dbReference>
<evidence type="ECO:0000313" key="2">
    <source>
        <dbReference type="EMBL" id="KUQ83079.1"/>
    </source>
</evidence>
<dbReference type="InterPro" id="IPR001279">
    <property type="entry name" value="Metallo-B-lactamas"/>
</dbReference>
<dbReference type="Proteomes" id="UP000064715">
    <property type="component" value="Unassembled WGS sequence"/>
</dbReference>